<dbReference type="EMBL" id="CP049888">
    <property type="protein sequence ID" value="QIL50517.1"/>
    <property type="molecule type" value="Genomic_DNA"/>
</dbReference>
<dbReference type="Proteomes" id="UP000500741">
    <property type="component" value="Chromosome"/>
</dbReference>
<dbReference type="KEGG" id="wco:G7084_03820"/>
<sequence>MDNLEIVAIINRDDNIKEVRFVLNHEDVINFRGTAMVDVAKEDLVMNNLKDHIIGLLKKEMEL</sequence>
<name>A0A6G8AZV3_9LACO</name>
<dbReference type="AlphaFoldDB" id="A0A6G8AZV3"/>
<evidence type="ECO:0000313" key="2">
    <source>
        <dbReference type="Proteomes" id="UP000500741"/>
    </source>
</evidence>
<proteinExistence type="predicted"/>
<accession>A0A6G8AZV3</accession>
<dbReference type="RefSeq" id="WP_166010199.1">
    <property type="nucleotide sequence ID" value="NZ_CP049888.1"/>
</dbReference>
<evidence type="ECO:0000313" key="1">
    <source>
        <dbReference type="EMBL" id="QIL50517.1"/>
    </source>
</evidence>
<gene>
    <name evidence="1" type="ORF">G7084_03820</name>
</gene>
<organism evidence="1 2">
    <name type="scientific">Weissella coleopterorum</name>
    <dbReference type="NCBI Taxonomy" id="2714949"/>
    <lineage>
        <taxon>Bacteria</taxon>
        <taxon>Bacillati</taxon>
        <taxon>Bacillota</taxon>
        <taxon>Bacilli</taxon>
        <taxon>Lactobacillales</taxon>
        <taxon>Lactobacillaceae</taxon>
        <taxon>Weissella</taxon>
    </lineage>
</organism>
<reference evidence="1 2" key="1">
    <citation type="submission" date="2020-03" db="EMBL/GenBank/DDBJ databases">
        <title>Weissella sp. nov., isolated from Cybister lewisianus.</title>
        <authorList>
            <person name="Hyun D.-W."/>
            <person name="Bae J.-W."/>
        </authorList>
    </citation>
    <scope>NUCLEOTIDE SEQUENCE [LARGE SCALE GENOMIC DNA]</scope>
    <source>
        <strain evidence="1 2">HDW19</strain>
    </source>
</reference>
<keyword evidence="2" id="KW-1185">Reference proteome</keyword>
<protein>
    <submittedName>
        <fullName evidence="1">Uncharacterized protein</fullName>
    </submittedName>
</protein>